<proteinExistence type="predicted"/>
<dbReference type="Gene3D" id="1.10.10.10">
    <property type="entry name" value="Winged helix-like DNA-binding domain superfamily/Winged helix DNA-binding domain"/>
    <property type="match status" value="1"/>
</dbReference>
<sequence>MSVRESSNTARARGLTHAAPAAVSLQDALAAVADPVRRGILRELAAVPEWSKACGTFDLPVAKATLSHHFGVLRAAGLIEQRDEGPRRLNRLRRPEFDSVFPGLLDLVLSHPGP</sequence>
<dbReference type="InterPro" id="IPR036388">
    <property type="entry name" value="WH-like_DNA-bd_sf"/>
</dbReference>
<dbReference type="SUPFAM" id="SSF46785">
    <property type="entry name" value="Winged helix' DNA-binding domain"/>
    <property type="match status" value="1"/>
</dbReference>
<protein>
    <submittedName>
        <fullName evidence="2">DNA-binding transcriptional regulator, ArsR family</fullName>
    </submittedName>
</protein>
<keyword evidence="3" id="KW-1185">Reference proteome</keyword>
<reference evidence="3" key="1">
    <citation type="submission" date="2016-10" db="EMBL/GenBank/DDBJ databases">
        <authorList>
            <person name="Varghese N."/>
            <person name="Submissions S."/>
        </authorList>
    </citation>
    <scope>NUCLEOTIDE SEQUENCE [LARGE SCALE GENOMIC DNA]</scope>
    <source>
        <strain evidence="3">DSM 44544</strain>
    </source>
</reference>
<organism evidence="2 3">
    <name type="scientific">Amycolatopsis tolypomycina</name>
    <dbReference type="NCBI Taxonomy" id="208445"/>
    <lineage>
        <taxon>Bacteria</taxon>
        <taxon>Bacillati</taxon>
        <taxon>Actinomycetota</taxon>
        <taxon>Actinomycetes</taxon>
        <taxon>Pseudonocardiales</taxon>
        <taxon>Pseudonocardiaceae</taxon>
        <taxon>Amycolatopsis</taxon>
    </lineage>
</organism>
<evidence type="ECO:0000313" key="2">
    <source>
        <dbReference type="EMBL" id="SEC38172.1"/>
    </source>
</evidence>
<dbReference type="AlphaFoldDB" id="A0A1H4S245"/>
<dbReference type="Pfam" id="PF12840">
    <property type="entry name" value="HTH_20"/>
    <property type="match status" value="1"/>
</dbReference>
<keyword evidence="2" id="KW-0238">DNA-binding</keyword>
<feature type="domain" description="HTH arsR-type" evidence="1">
    <location>
        <begin position="17"/>
        <end position="112"/>
    </location>
</feature>
<accession>A0A1H4S245</accession>
<dbReference type="Proteomes" id="UP000199622">
    <property type="component" value="Unassembled WGS sequence"/>
</dbReference>
<dbReference type="EMBL" id="FNSO01000004">
    <property type="protein sequence ID" value="SEC38172.1"/>
    <property type="molecule type" value="Genomic_DNA"/>
</dbReference>
<dbReference type="RefSeq" id="WP_091319519.1">
    <property type="nucleotide sequence ID" value="NZ_FNSO01000004.1"/>
</dbReference>
<evidence type="ECO:0000313" key="3">
    <source>
        <dbReference type="Proteomes" id="UP000199622"/>
    </source>
</evidence>
<dbReference type="OrthoDB" id="4471357at2"/>
<dbReference type="InterPro" id="IPR011991">
    <property type="entry name" value="ArsR-like_HTH"/>
</dbReference>
<dbReference type="CDD" id="cd00090">
    <property type="entry name" value="HTH_ARSR"/>
    <property type="match status" value="1"/>
</dbReference>
<dbReference type="SMART" id="SM00418">
    <property type="entry name" value="HTH_ARSR"/>
    <property type="match status" value="1"/>
</dbReference>
<evidence type="ECO:0000259" key="1">
    <source>
        <dbReference type="PROSITE" id="PS50987"/>
    </source>
</evidence>
<dbReference type="PROSITE" id="PS50987">
    <property type="entry name" value="HTH_ARSR_2"/>
    <property type="match status" value="1"/>
</dbReference>
<name>A0A1H4S245_9PSEU</name>
<dbReference type="GO" id="GO:0003700">
    <property type="term" value="F:DNA-binding transcription factor activity"/>
    <property type="evidence" value="ECO:0007669"/>
    <property type="project" value="InterPro"/>
</dbReference>
<dbReference type="InterPro" id="IPR036390">
    <property type="entry name" value="WH_DNA-bd_sf"/>
</dbReference>
<dbReference type="GO" id="GO:0003677">
    <property type="term" value="F:DNA binding"/>
    <property type="evidence" value="ECO:0007669"/>
    <property type="project" value="UniProtKB-KW"/>
</dbReference>
<gene>
    <name evidence="2" type="ORF">SAMN04489727_3549</name>
</gene>
<dbReference type="InterPro" id="IPR001845">
    <property type="entry name" value="HTH_ArsR_DNA-bd_dom"/>
</dbReference>